<evidence type="ECO:0000259" key="1">
    <source>
        <dbReference type="Pfam" id="PF01968"/>
    </source>
</evidence>
<dbReference type="InterPro" id="IPR002821">
    <property type="entry name" value="Hydantoinase_A"/>
</dbReference>
<organism evidence="3 4">
    <name type="scientific">Methanosarcina acetivorans (strain ATCC 35395 / DSM 2834 / JCM 12185 / C2A)</name>
    <dbReference type="NCBI Taxonomy" id="188937"/>
    <lineage>
        <taxon>Archaea</taxon>
        <taxon>Methanobacteriati</taxon>
        <taxon>Methanobacteriota</taxon>
        <taxon>Stenosarchaea group</taxon>
        <taxon>Methanomicrobia</taxon>
        <taxon>Methanosarcinales</taxon>
        <taxon>Methanosarcinaceae</taxon>
        <taxon>Methanosarcina</taxon>
    </lineage>
</organism>
<sequence length="654" mass="71537">MSNMKLGLGIDTGGTYTDAVIMDLSDGRVLETNKTLTTHSDLLLGIEGVISGLNPGYLKDIRLVSVSTTLATNSTLEGKGHPAGLVLAGYSINRELPVQHTVSVSGGHDANGSEADLLDLEAVRNFVNSTKGRVFSYAISSYFAARNPEHELAVKECIRDLTEKPVVCGHELSMDLGAYERAVTATLNARLIPINSMFIRSVLAAMRAKNISAPLMVMKCDGSLARLEEAEEKPVESIFSGPAASLVGAAHISGLKNCVAVDIGGTSTDIAFIKDGVPKISDTGAVVGDWRTMVRAIRMRTSAVGGDSHVWIRNKFFIGPNRVIPLCLAAESFPHLIDKFSRTGKLRERVMDDILQPTSFFVQNHPIETYEDYSSFNYTVEFELDRYERKIFDALGNEPVSVAELSEKTGDHPLLFTKTLRSLVQKRCINQIGFTPTDALHVLGEYEAWEKKASCLGAKVLGSALGQGAEDFCRAVKQKFAKNIALELIAFFVKDLRKSDLEKVMDSSAYTKFKITVPVVLIGAPVRAYVDELLEFVDADIRIPEHHEVGNAVGALVGSIIKRSEVLIRPAGAGNEKYLVFSEKERKISGNYQEALDYGLELSERLISEHMEVYGLDMEQVFFNLERKDTRKGTGSPLETKLLGIGIGSPLKLK</sequence>
<dbReference type="Pfam" id="PF01968">
    <property type="entry name" value="Hydantoinase_A"/>
    <property type="match status" value="1"/>
</dbReference>
<dbReference type="GO" id="GO:0005829">
    <property type="term" value="C:cytosol"/>
    <property type="evidence" value="ECO:0000318"/>
    <property type="project" value="GO_Central"/>
</dbReference>
<dbReference type="KEGG" id="mac:MA_4562"/>
<dbReference type="PhylomeDB" id="Q8THF5"/>
<dbReference type="STRING" id="188937.MA_4562"/>
<protein>
    <submittedName>
        <fullName evidence="3">Hydantoinase</fullName>
    </submittedName>
</protein>
<gene>
    <name evidence="3" type="primary">hyuA</name>
    <name evidence="3" type="ordered locus">MA_4562</name>
</gene>
<dbReference type="EnsemblBacteria" id="AAM07901">
    <property type="protein sequence ID" value="AAM07901"/>
    <property type="gene ID" value="MA_4562"/>
</dbReference>
<dbReference type="HOGENOM" id="CLU_014140_1_0_2"/>
<dbReference type="InterPro" id="IPR043129">
    <property type="entry name" value="ATPase_NBD"/>
</dbReference>
<dbReference type="EMBL" id="AE010299">
    <property type="protein sequence ID" value="AAM07901.1"/>
    <property type="molecule type" value="Genomic_DNA"/>
</dbReference>
<dbReference type="RefSeq" id="WP_011024435.1">
    <property type="nucleotide sequence ID" value="NC_003552.1"/>
</dbReference>
<evidence type="ECO:0000313" key="4">
    <source>
        <dbReference type="Proteomes" id="UP000002487"/>
    </source>
</evidence>
<evidence type="ECO:0000259" key="2">
    <source>
        <dbReference type="Pfam" id="PF05378"/>
    </source>
</evidence>
<feature type="domain" description="Hydantoinase A/oxoprolinase" evidence="1">
    <location>
        <begin position="181"/>
        <end position="320"/>
    </location>
</feature>
<keyword evidence="4" id="KW-1185">Reference proteome</keyword>
<name>Q8THF5_METAC</name>
<dbReference type="GeneID" id="1476456"/>
<proteinExistence type="predicted"/>
<reference evidence="3 4" key="1">
    <citation type="journal article" date="2002" name="Genome Res.">
        <title>The genome of Methanosarcina acetivorans reveals extensive metabolic and physiological diversity.</title>
        <authorList>
            <person name="Galagan J.E."/>
            <person name="Nusbaum C."/>
            <person name="Roy A."/>
            <person name="Endrizzi M.G."/>
            <person name="Macdonald P."/>
            <person name="FitzHugh W."/>
            <person name="Calvo S."/>
            <person name="Engels R."/>
            <person name="Smirnov S."/>
            <person name="Atnoor D."/>
            <person name="Brown A."/>
            <person name="Allen N."/>
            <person name="Naylor J."/>
            <person name="Stange-Thomann N."/>
            <person name="DeArellano K."/>
            <person name="Johnson R."/>
            <person name="Linton L."/>
            <person name="McEwan P."/>
            <person name="McKernan K."/>
            <person name="Talamas J."/>
            <person name="Tirrell A."/>
            <person name="Ye W."/>
            <person name="Zimmer A."/>
            <person name="Barber R.D."/>
            <person name="Cann I."/>
            <person name="Graham D.E."/>
            <person name="Grahame D.A."/>
            <person name="Guss A."/>
            <person name="Hedderich R."/>
            <person name="Ingram-Smith C."/>
            <person name="Kuettner C.H."/>
            <person name="Krzycki J.A."/>
            <person name="Leigh J.A."/>
            <person name="Li W."/>
            <person name="Liu J."/>
            <person name="Mukhopadhyay B."/>
            <person name="Reeve J.N."/>
            <person name="Smith K."/>
            <person name="Springer T.A."/>
            <person name="Umayam L.A."/>
            <person name="White O."/>
            <person name="White R.H."/>
            <person name="de Macario E.C."/>
            <person name="Ferry J.G."/>
            <person name="Jarrell K.F."/>
            <person name="Jing H."/>
            <person name="Macario A.J.L."/>
            <person name="Paulsen I."/>
            <person name="Pritchett M."/>
            <person name="Sowers K.R."/>
            <person name="Swanson R.V."/>
            <person name="Zinder S.H."/>
            <person name="Lander E."/>
            <person name="Metcalf W.W."/>
            <person name="Birren B."/>
        </authorList>
    </citation>
    <scope>NUCLEOTIDE SEQUENCE [LARGE SCALE GENOMIC DNA]</scope>
    <source>
        <strain evidence="4">ATCC 35395 / DSM 2834 / JCM 12185 / C2A</strain>
    </source>
</reference>
<dbReference type="InterPro" id="IPR008040">
    <property type="entry name" value="Hydant_A_N"/>
</dbReference>
<dbReference type="GO" id="GO:0017168">
    <property type="term" value="F:5-oxoprolinase (ATP-hydrolyzing) activity"/>
    <property type="evidence" value="ECO:0000318"/>
    <property type="project" value="GO_Central"/>
</dbReference>
<feature type="domain" description="Hydantoinase/oxoprolinase N-terminal" evidence="2">
    <location>
        <begin position="8"/>
        <end position="160"/>
    </location>
</feature>
<dbReference type="SUPFAM" id="SSF53067">
    <property type="entry name" value="Actin-like ATPase domain"/>
    <property type="match status" value="1"/>
</dbReference>
<dbReference type="GO" id="GO:0006749">
    <property type="term" value="P:glutathione metabolic process"/>
    <property type="evidence" value="ECO:0000318"/>
    <property type="project" value="GO_Central"/>
</dbReference>
<dbReference type="InterPro" id="IPR045079">
    <property type="entry name" value="Oxoprolinase-like"/>
</dbReference>
<dbReference type="Proteomes" id="UP000002487">
    <property type="component" value="Chromosome"/>
</dbReference>
<dbReference type="PANTHER" id="PTHR11365">
    <property type="entry name" value="5-OXOPROLINASE RELATED"/>
    <property type="match status" value="1"/>
</dbReference>
<dbReference type="AlphaFoldDB" id="Q8THF5"/>
<accession>Q8THF5</accession>
<dbReference type="InParanoid" id="Q8THF5"/>
<dbReference type="Pfam" id="PF05378">
    <property type="entry name" value="Hydant_A_N"/>
    <property type="match status" value="1"/>
</dbReference>
<dbReference type="PANTHER" id="PTHR11365:SF2">
    <property type="entry name" value="5-OXOPROLINASE"/>
    <property type="match status" value="1"/>
</dbReference>
<evidence type="ECO:0000313" key="3">
    <source>
        <dbReference type="EMBL" id="AAM07901.1"/>
    </source>
</evidence>